<accession>A0A2J6R3I6</accession>
<name>A0A2J6R3I6_HYAVF</name>
<feature type="region of interest" description="Disordered" evidence="1">
    <location>
        <begin position="150"/>
        <end position="174"/>
    </location>
</feature>
<feature type="non-terminal residue" evidence="2">
    <location>
        <position position="1"/>
    </location>
</feature>
<sequence length="174" mass="18595">SPLWPLQSAASCCADDSIKASHSPTPSSIPLLICSYSPTLSISTNASLSLLAHPSPNGSRGGVATSLSKSLWQVQTLPCHISARLAPHSFFLAPIPSIESECKSRHPQPSITTTTTPSALLHHQLTIISLVNTCDSDRIVRFEHWVKKSPTLKPNPRAQGNHSTSTRRDSGASD</sequence>
<keyword evidence="3" id="KW-1185">Reference proteome</keyword>
<protein>
    <submittedName>
        <fullName evidence="2">Uncharacterized protein</fullName>
    </submittedName>
</protein>
<dbReference type="Proteomes" id="UP000235786">
    <property type="component" value="Unassembled WGS sequence"/>
</dbReference>
<dbReference type="EMBL" id="KZ613957">
    <property type="protein sequence ID" value="PMD33097.1"/>
    <property type="molecule type" value="Genomic_DNA"/>
</dbReference>
<dbReference type="AlphaFoldDB" id="A0A2J6R3I6"/>
<evidence type="ECO:0000313" key="2">
    <source>
        <dbReference type="EMBL" id="PMD33097.1"/>
    </source>
</evidence>
<evidence type="ECO:0000313" key="3">
    <source>
        <dbReference type="Proteomes" id="UP000235786"/>
    </source>
</evidence>
<evidence type="ECO:0000256" key="1">
    <source>
        <dbReference type="SAM" id="MobiDB-lite"/>
    </source>
</evidence>
<gene>
    <name evidence="2" type="ORF">L207DRAFT_571820</name>
</gene>
<reference evidence="2 3" key="1">
    <citation type="submission" date="2016-04" db="EMBL/GenBank/DDBJ databases">
        <title>A degradative enzymes factory behind the ericoid mycorrhizal symbiosis.</title>
        <authorList>
            <consortium name="DOE Joint Genome Institute"/>
            <person name="Martino E."/>
            <person name="Morin E."/>
            <person name="Grelet G."/>
            <person name="Kuo A."/>
            <person name="Kohler A."/>
            <person name="Daghino S."/>
            <person name="Barry K."/>
            <person name="Choi C."/>
            <person name="Cichocki N."/>
            <person name="Clum A."/>
            <person name="Copeland A."/>
            <person name="Hainaut M."/>
            <person name="Haridas S."/>
            <person name="Labutti K."/>
            <person name="Lindquist E."/>
            <person name="Lipzen A."/>
            <person name="Khouja H.-R."/>
            <person name="Murat C."/>
            <person name="Ohm R."/>
            <person name="Olson A."/>
            <person name="Spatafora J."/>
            <person name="Veneault-Fourrey C."/>
            <person name="Henrissat B."/>
            <person name="Grigoriev I."/>
            <person name="Martin F."/>
            <person name="Perotto S."/>
        </authorList>
    </citation>
    <scope>NUCLEOTIDE SEQUENCE [LARGE SCALE GENOMIC DNA]</scope>
    <source>
        <strain evidence="2 3">F</strain>
    </source>
</reference>
<proteinExistence type="predicted"/>
<organism evidence="2 3">
    <name type="scientific">Hyaloscypha variabilis (strain UAMH 11265 / GT02V1 / F)</name>
    <name type="common">Meliniomyces variabilis</name>
    <dbReference type="NCBI Taxonomy" id="1149755"/>
    <lineage>
        <taxon>Eukaryota</taxon>
        <taxon>Fungi</taxon>
        <taxon>Dikarya</taxon>
        <taxon>Ascomycota</taxon>
        <taxon>Pezizomycotina</taxon>
        <taxon>Leotiomycetes</taxon>
        <taxon>Helotiales</taxon>
        <taxon>Hyaloscyphaceae</taxon>
        <taxon>Hyaloscypha</taxon>
        <taxon>Hyaloscypha variabilis</taxon>
    </lineage>
</organism>